<keyword evidence="2" id="KW-1185">Reference proteome</keyword>
<name>A0ABY3T4D2_9GAMM</name>
<evidence type="ECO:0000313" key="1">
    <source>
        <dbReference type="EMBL" id="UJS26245.1"/>
    </source>
</evidence>
<sequence length="67" mass="7151">MKKQTTTAMLDLDKLTEAADLAIAILDDLETEIEWPGVATGMAYRAALDNAKQLVKTLEAAGEATPC</sequence>
<evidence type="ECO:0000313" key="2">
    <source>
        <dbReference type="Proteomes" id="UP001054801"/>
    </source>
</evidence>
<gene>
    <name evidence="1" type="ORF">L2Y54_09460</name>
</gene>
<dbReference type="EMBL" id="CP091244">
    <property type="protein sequence ID" value="UJS26245.1"/>
    <property type="molecule type" value="Genomic_DNA"/>
</dbReference>
<accession>A0ABY3T4D2</accession>
<reference evidence="1" key="1">
    <citation type="journal article" date="2022" name="Microorganisms">
        <title>Two New Species of Filamentous Sulfur Bacteria of the Genus Thiothrix, Thiothrix winogradskyi sp. nov. and 'Candidatus Thiothrix sulfatifontis' sp. nov.</title>
        <authorList>
            <person name="Ravin N.V."/>
            <person name="Rossetti S."/>
            <person name="Beletsky A.V."/>
            <person name="Kadnikov V.V."/>
            <person name="Rudenko T.S."/>
            <person name="Smolyakov D.D."/>
            <person name="Moskvitina M.I."/>
            <person name="Gureeva M.V."/>
            <person name="Mardanov A.V."/>
            <person name="Grabovich M.Y."/>
        </authorList>
    </citation>
    <scope>NUCLEOTIDE SEQUENCE</scope>
    <source>
        <strain evidence="1">CT3</strain>
    </source>
</reference>
<proteinExistence type="predicted"/>
<organism evidence="1 2">
    <name type="scientific">Thiothrix winogradskyi</name>
    <dbReference type="NCBI Taxonomy" id="96472"/>
    <lineage>
        <taxon>Bacteria</taxon>
        <taxon>Pseudomonadati</taxon>
        <taxon>Pseudomonadota</taxon>
        <taxon>Gammaproteobacteria</taxon>
        <taxon>Thiotrichales</taxon>
        <taxon>Thiotrichaceae</taxon>
        <taxon>Thiothrix</taxon>
    </lineage>
</organism>
<dbReference type="Proteomes" id="UP001054801">
    <property type="component" value="Chromosome"/>
</dbReference>
<dbReference type="RefSeq" id="WP_236501610.1">
    <property type="nucleotide sequence ID" value="NZ_CP091244.1"/>
</dbReference>
<protein>
    <submittedName>
        <fullName evidence="1">Uncharacterized protein</fullName>
    </submittedName>
</protein>